<keyword evidence="1" id="KW-0862">Zinc</keyword>
<dbReference type="SUPFAM" id="SSF57850">
    <property type="entry name" value="RING/U-box"/>
    <property type="match status" value="1"/>
</dbReference>
<sequence>MPPTRSSAMVPSVTSARGRTRSAPTVATRARTQGSREAAERRLVADLELENAQCKVQIADLEDELEAMEDTAKELADARKSLTQAAIERKEVEDTWKKQVQALKKRLKSKKIALKKQVQTQRASVETLTTSVEAVRQQLADEKGRVADLERQLHDEKSASRSWKDRFEQLSARSATAEQEEKADAPDSVSTTEQQPSRHFPGAIPTPASWAATPQRITRPRPSFSDEAPAGQRPRLHSPTRPPPAPQAQAATPITMQQSTPALLRDVAPASTQGNVPVPMTTAPMNPPVADEALDEIWRTTLQDEMHARTQRGAGADLVADWHRVAPAYIALLPSQSVPESSSLQRFECSICLESYEVGEDVLTLPCAHLVHTICGTEWLSRNNACPSCTTPIVS</sequence>
<feature type="compositionally biased region" description="Basic and acidic residues" evidence="2">
    <location>
        <begin position="146"/>
        <end position="168"/>
    </location>
</feature>
<dbReference type="GO" id="GO:0016567">
    <property type="term" value="P:protein ubiquitination"/>
    <property type="evidence" value="ECO:0007669"/>
    <property type="project" value="InterPro"/>
</dbReference>
<feature type="compositionally biased region" description="Polar residues" evidence="2">
    <location>
        <begin position="188"/>
        <end position="197"/>
    </location>
</feature>
<proteinExistence type="predicted"/>
<dbReference type="GO" id="GO:0031624">
    <property type="term" value="F:ubiquitin conjugating enzyme binding"/>
    <property type="evidence" value="ECO:0007669"/>
    <property type="project" value="TreeGrafter"/>
</dbReference>
<feature type="domain" description="RING-type" evidence="3">
    <location>
        <begin position="349"/>
        <end position="390"/>
    </location>
</feature>
<dbReference type="EMBL" id="JH767152">
    <property type="protein sequence ID" value="EQC35260.1"/>
    <property type="molecule type" value="Genomic_DNA"/>
</dbReference>
<dbReference type="RefSeq" id="XP_008611544.1">
    <property type="nucleotide sequence ID" value="XM_008613322.1"/>
</dbReference>
<feature type="region of interest" description="Disordered" evidence="2">
    <location>
        <begin position="1"/>
        <end position="37"/>
    </location>
</feature>
<dbReference type="Pfam" id="PF13639">
    <property type="entry name" value="zf-RING_2"/>
    <property type="match status" value="1"/>
</dbReference>
<dbReference type="PANTHER" id="PTHR46400">
    <property type="entry name" value="RING/U-BOX SUPERFAMILY PROTEIN"/>
    <property type="match status" value="1"/>
</dbReference>
<organism evidence="4 5">
    <name type="scientific">Saprolegnia diclina (strain VS20)</name>
    <dbReference type="NCBI Taxonomy" id="1156394"/>
    <lineage>
        <taxon>Eukaryota</taxon>
        <taxon>Sar</taxon>
        <taxon>Stramenopiles</taxon>
        <taxon>Oomycota</taxon>
        <taxon>Saprolegniomycetes</taxon>
        <taxon>Saprolegniales</taxon>
        <taxon>Saprolegniaceae</taxon>
        <taxon>Saprolegnia</taxon>
    </lineage>
</organism>
<dbReference type="STRING" id="1156394.T0QN51"/>
<keyword evidence="5" id="KW-1185">Reference proteome</keyword>
<dbReference type="GO" id="GO:0004842">
    <property type="term" value="F:ubiquitin-protein transferase activity"/>
    <property type="evidence" value="ECO:0007669"/>
    <property type="project" value="InterPro"/>
</dbReference>
<dbReference type="InParanoid" id="T0QN51"/>
<reference evidence="4 5" key="1">
    <citation type="submission" date="2012-04" db="EMBL/GenBank/DDBJ databases">
        <title>The Genome Sequence of Saprolegnia declina VS20.</title>
        <authorList>
            <consortium name="The Broad Institute Genome Sequencing Platform"/>
            <person name="Russ C."/>
            <person name="Nusbaum C."/>
            <person name="Tyler B."/>
            <person name="van West P."/>
            <person name="Dieguez-Uribeondo J."/>
            <person name="de Bruijn I."/>
            <person name="Tripathy S."/>
            <person name="Jiang R."/>
            <person name="Young S.K."/>
            <person name="Zeng Q."/>
            <person name="Gargeya S."/>
            <person name="Fitzgerald M."/>
            <person name="Haas B."/>
            <person name="Abouelleil A."/>
            <person name="Alvarado L."/>
            <person name="Arachchi H.M."/>
            <person name="Berlin A."/>
            <person name="Chapman S.B."/>
            <person name="Goldberg J."/>
            <person name="Griggs A."/>
            <person name="Gujja S."/>
            <person name="Hansen M."/>
            <person name="Howarth C."/>
            <person name="Imamovic A."/>
            <person name="Larimer J."/>
            <person name="McCowen C."/>
            <person name="Montmayeur A."/>
            <person name="Murphy C."/>
            <person name="Neiman D."/>
            <person name="Pearson M."/>
            <person name="Priest M."/>
            <person name="Roberts A."/>
            <person name="Saif S."/>
            <person name="Shea T."/>
            <person name="Sisk P."/>
            <person name="Sykes S."/>
            <person name="Wortman J."/>
            <person name="Nusbaum C."/>
            <person name="Birren B."/>
        </authorList>
    </citation>
    <scope>NUCLEOTIDE SEQUENCE [LARGE SCALE GENOMIC DNA]</scope>
    <source>
        <strain evidence="4 5">VS20</strain>
    </source>
</reference>
<accession>T0QN51</accession>
<dbReference type="AlphaFoldDB" id="T0QN51"/>
<feature type="region of interest" description="Disordered" evidence="2">
    <location>
        <begin position="146"/>
        <end position="252"/>
    </location>
</feature>
<dbReference type="GO" id="GO:0046621">
    <property type="term" value="P:negative regulation of organ growth"/>
    <property type="evidence" value="ECO:0007669"/>
    <property type="project" value="InterPro"/>
</dbReference>
<dbReference type="PROSITE" id="PS50089">
    <property type="entry name" value="ZF_RING_2"/>
    <property type="match status" value="1"/>
</dbReference>
<dbReference type="VEuPathDB" id="FungiDB:SDRG_07487"/>
<evidence type="ECO:0000256" key="2">
    <source>
        <dbReference type="SAM" id="MobiDB-lite"/>
    </source>
</evidence>
<protein>
    <recommendedName>
        <fullName evidence="3">RING-type domain-containing protein</fullName>
    </recommendedName>
</protein>
<feature type="compositionally biased region" description="Polar residues" evidence="2">
    <location>
        <begin position="1"/>
        <end position="35"/>
    </location>
</feature>
<dbReference type="InterPro" id="IPR013083">
    <property type="entry name" value="Znf_RING/FYVE/PHD"/>
</dbReference>
<keyword evidence="1" id="KW-0863">Zinc-finger</keyword>
<dbReference type="OrthoDB" id="8062037at2759"/>
<name>T0QN51_SAPDV</name>
<dbReference type="SMART" id="SM00184">
    <property type="entry name" value="RING"/>
    <property type="match status" value="1"/>
</dbReference>
<evidence type="ECO:0000313" key="4">
    <source>
        <dbReference type="EMBL" id="EQC35260.1"/>
    </source>
</evidence>
<dbReference type="eggNOG" id="KOG0800">
    <property type="taxonomic scope" value="Eukaryota"/>
</dbReference>
<dbReference type="Gene3D" id="3.30.40.10">
    <property type="entry name" value="Zinc/RING finger domain, C3HC4 (zinc finger)"/>
    <property type="match status" value="1"/>
</dbReference>
<evidence type="ECO:0000256" key="1">
    <source>
        <dbReference type="PROSITE-ProRule" id="PRU00175"/>
    </source>
</evidence>
<dbReference type="InterPro" id="IPR033276">
    <property type="entry name" value="BB"/>
</dbReference>
<dbReference type="GeneID" id="19948214"/>
<dbReference type="PANTHER" id="PTHR46400:SF5">
    <property type="entry name" value="RING-TYPE DOMAIN-CONTAINING PROTEIN"/>
    <property type="match status" value="1"/>
</dbReference>
<evidence type="ECO:0000259" key="3">
    <source>
        <dbReference type="PROSITE" id="PS50089"/>
    </source>
</evidence>
<dbReference type="Proteomes" id="UP000030762">
    <property type="component" value="Unassembled WGS sequence"/>
</dbReference>
<keyword evidence="1" id="KW-0479">Metal-binding</keyword>
<evidence type="ECO:0000313" key="5">
    <source>
        <dbReference type="Proteomes" id="UP000030762"/>
    </source>
</evidence>
<dbReference type="GO" id="GO:0008270">
    <property type="term" value="F:zinc ion binding"/>
    <property type="evidence" value="ECO:0007669"/>
    <property type="project" value="UniProtKB-KW"/>
</dbReference>
<dbReference type="InterPro" id="IPR001841">
    <property type="entry name" value="Znf_RING"/>
</dbReference>
<gene>
    <name evidence="4" type="ORF">SDRG_07487</name>
</gene>
<dbReference type="CDD" id="cd16454">
    <property type="entry name" value="RING-H2_PA-TM-RING"/>
    <property type="match status" value="1"/>
</dbReference>